<reference evidence="1 2" key="1">
    <citation type="submission" date="2019-05" db="EMBL/GenBank/DDBJ databases">
        <title>Another draft genome of Portunus trituberculatus and its Hox gene families provides insights of decapod evolution.</title>
        <authorList>
            <person name="Jeong J.-H."/>
            <person name="Song I."/>
            <person name="Kim S."/>
            <person name="Choi T."/>
            <person name="Kim D."/>
            <person name="Ryu S."/>
            <person name="Kim W."/>
        </authorList>
    </citation>
    <scope>NUCLEOTIDE SEQUENCE [LARGE SCALE GENOMIC DNA]</scope>
    <source>
        <tissue evidence="1">Muscle</tissue>
    </source>
</reference>
<keyword evidence="2" id="KW-1185">Reference proteome</keyword>
<comment type="caution">
    <text evidence="1">The sequence shown here is derived from an EMBL/GenBank/DDBJ whole genome shotgun (WGS) entry which is preliminary data.</text>
</comment>
<accession>A0A5B7IHI1</accession>
<gene>
    <name evidence="1" type="ORF">E2C01_079674</name>
</gene>
<proteinExistence type="predicted"/>
<dbReference type="AlphaFoldDB" id="A0A5B7IHI1"/>
<sequence>MNTCPAVHLRCVTDTPGSTFHAPPLLMYGDFLDPPLLTSPPSPSPHTHASPRHRMSFLFSVSPQRKAIFDPPFWQRAPFLALF</sequence>
<protein>
    <submittedName>
        <fullName evidence="1">Uncharacterized protein</fullName>
    </submittedName>
</protein>
<name>A0A5B7IHI1_PORTR</name>
<evidence type="ECO:0000313" key="2">
    <source>
        <dbReference type="Proteomes" id="UP000324222"/>
    </source>
</evidence>
<organism evidence="1 2">
    <name type="scientific">Portunus trituberculatus</name>
    <name type="common">Swimming crab</name>
    <name type="synonym">Neptunus trituberculatus</name>
    <dbReference type="NCBI Taxonomy" id="210409"/>
    <lineage>
        <taxon>Eukaryota</taxon>
        <taxon>Metazoa</taxon>
        <taxon>Ecdysozoa</taxon>
        <taxon>Arthropoda</taxon>
        <taxon>Crustacea</taxon>
        <taxon>Multicrustacea</taxon>
        <taxon>Malacostraca</taxon>
        <taxon>Eumalacostraca</taxon>
        <taxon>Eucarida</taxon>
        <taxon>Decapoda</taxon>
        <taxon>Pleocyemata</taxon>
        <taxon>Brachyura</taxon>
        <taxon>Eubrachyura</taxon>
        <taxon>Portunoidea</taxon>
        <taxon>Portunidae</taxon>
        <taxon>Portuninae</taxon>
        <taxon>Portunus</taxon>
    </lineage>
</organism>
<dbReference type="EMBL" id="VSRR010066803">
    <property type="protein sequence ID" value="MPC84921.1"/>
    <property type="molecule type" value="Genomic_DNA"/>
</dbReference>
<evidence type="ECO:0000313" key="1">
    <source>
        <dbReference type="EMBL" id="MPC84921.1"/>
    </source>
</evidence>
<dbReference type="Proteomes" id="UP000324222">
    <property type="component" value="Unassembled WGS sequence"/>
</dbReference>